<sequence length="185" mass="21729">MASPRDVIHQIKHEQRQFNLLKERFLYPDEIPEVVRMENRNYAELVIIDESERLKPMAFELIRELYDEAGTSFIFIGMPGIEKMIERFPQLYSRVGFVHQFKNLGKGEVEFIISKHFSKLGVSIDEKDFGDQEAISTIIRMTNGNFRLINRLLKQSYRIMQVNRMTSLTTEILDAARKCLLIGER</sequence>
<dbReference type="HOGENOM" id="CLU_079574_1_0_6"/>
<dbReference type="EMBL" id="JH413808">
    <property type="protein sequence ID" value="EHL31783.1"/>
    <property type="molecule type" value="Genomic_DNA"/>
</dbReference>
<accession>G9ELE8</accession>
<dbReference type="InterPro" id="IPR052026">
    <property type="entry name" value="ExeA_AAA_ATPase_DNA-bind"/>
</dbReference>
<dbReference type="InterPro" id="IPR049945">
    <property type="entry name" value="AAA_22"/>
</dbReference>
<protein>
    <recommendedName>
        <fullName evidence="1">ORC1/DEAH AAA+ ATPase domain-containing protein</fullName>
    </recommendedName>
</protein>
<evidence type="ECO:0000259" key="1">
    <source>
        <dbReference type="Pfam" id="PF13401"/>
    </source>
</evidence>
<dbReference type="InterPro" id="IPR027417">
    <property type="entry name" value="P-loop_NTPase"/>
</dbReference>
<gene>
    <name evidence="2" type="ORF">LDG_5946</name>
</gene>
<evidence type="ECO:0000313" key="3">
    <source>
        <dbReference type="Proteomes" id="UP000002770"/>
    </source>
</evidence>
<dbReference type="RefSeq" id="WP_006869894.1">
    <property type="nucleotide sequence ID" value="NZ_JH413808.1"/>
</dbReference>
<dbReference type="Proteomes" id="UP000002770">
    <property type="component" value="Unassembled WGS sequence"/>
</dbReference>
<dbReference type="STRING" id="658187.LDG_5946"/>
<dbReference type="PANTHER" id="PTHR35894">
    <property type="entry name" value="GENERAL SECRETION PATHWAY PROTEIN A-RELATED"/>
    <property type="match status" value="1"/>
</dbReference>
<dbReference type="PANTHER" id="PTHR35894:SF1">
    <property type="entry name" value="PHOSPHORIBULOKINASE _ URIDINE KINASE FAMILY"/>
    <property type="match status" value="1"/>
</dbReference>
<dbReference type="Pfam" id="PF13401">
    <property type="entry name" value="AAA_22"/>
    <property type="match status" value="1"/>
</dbReference>
<dbReference type="InParanoid" id="G9ELE8"/>
<evidence type="ECO:0000313" key="2">
    <source>
        <dbReference type="EMBL" id="EHL31783.1"/>
    </source>
</evidence>
<feature type="domain" description="ORC1/DEAH AAA+ ATPase" evidence="1">
    <location>
        <begin position="23"/>
        <end position="85"/>
    </location>
</feature>
<organism evidence="2 3">
    <name type="scientific">Legionella drancourtii LLAP12</name>
    <dbReference type="NCBI Taxonomy" id="658187"/>
    <lineage>
        <taxon>Bacteria</taxon>
        <taxon>Pseudomonadati</taxon>
        <taxon>Pseudomonadota</taxon>
        <taxon>Gammaproteobacteria</taxon>
        <taxon>Legionellales</taxon>
        <taxon>Legionellaceae</taxon>
        <taxon>Legionella</taxon>
    </lineage>
</organism>
<dbReference type="eggNOG" id="COG2842">
    <property type="taxonomic scope" value="Bacteria"/>
</dbReference>
<reference evidence="2 3" key="1">
    <citation type="journal article" date="2011" name="BMC Genomics">
        <title>Insight into cross-talk between intra-amoebal pathogens.</title>
        <authorList>
            <person name="Gimenez G."/>
            <person name="Bertelli C."/>
            <person name="Moliner C."/>
            <person name="Robert C."/>
            <person name="Raoult D."/>
            <person name="Fournier P.E."/>
            <person name="Greub G."/>
        </authorList>
    </citation>
    <scope>NUCLEOTIDE SEQUENCE [LARGE SCALE GENOMIC DNA]</scope>
    <source>
        <strain evidence="2 3">LLAP12</strain>
    </source>
</reference>
<name>G9ELE8_9GAMM</name>
<proteinExistence type="predicted"/>
<dbReference type="AlphaFoldDB" id="G9ELE8"/>
<dbReference type="SUPFAM" id="SSF52540">
    <property type="entry name" value="P-loop containing nucleoside triphosphate hydrolases"/>
    <property type="match status" value="1"/>
</dbReference>
<dbReference type="GO" id="GO:0016887">
    <property type="term" value="F:ATP hydrolysis activity"/>
    <property type="evidence" value="ECO:0007669"/>
    <property type="project" value="InterPro"/>
</dbReference>
<keyword evidence="3" id="KW-1185">Reference proteome</keyword>